<feature type="region of interest" description="Disordered" evidence="2">
    <location>
        <begin position="1"/>
        <end position="29"/>
    </location>
</feature>
<proteinExistence type="predicted"/>
<evidence type="ECO:0000313" key="4">
    <source>
        <dbReference type="Proteomes" id="UP001530293"/>
    </source>
</evidence>
<keyword evidence="4" id="KW-1185">Reference proteome</keyword>
<feature type="compositionally biased region" description="Basic and acidic residues" evidence="2">
    <location>
        <begin position="15"/>
        <end position="29"/>
    </location>
</feature>
<evidence type="ECO:0000313" key="3">
    <source>
        <dbReference type="EMBL" id="KAL3760644.1"/>
    </source>
</evidence>
<sequence length="357" mass="39052">MDGLVKRVERKKNKAKENEKEEEKKKYSKEDLSNAVYEWFSQQDTDGSPRRSRGAIARSWNIPRQTFEYCTHSDPNKRRVLKNYGNNEKRCAYSTDDLRGAVNEWFTQMKSNDTSRLSKMDIALKWNVPYQTFTAHTHKDSNKRRKVGEIYIAFAPTSLASLPQSSSGTVSSKMPTGMQQSLFASSPAAMPKSFPSSSTTFVSSSKEFASAAGATSAAEGNATSTASFSLASVDEHVNGVKNEPADFADLNIADLDASPSVEVASASGATAALTGNATSTASFSLASANEHANGVKEEPVDFDELNIADIDESLCVEDEGYADSSAECCCKHLKRLLNQMMDENNLLRNEIRQLRGG</sequence>
<feature type="coiled-coil region" evidence="1">
    <location>
        <begin position="330"/>
        <end position="357"/>
    </location>
</feature>
<organism evidence="3 4">
    <name type="scientific">Discostella pseudostelligera</name>
    <dbReference type="NCBI Taxonomy" id="259834"/>
    <lineage>
        <taxon>Eukaryota</taxon>
        <taxon>Sar</taxon>
        <taxon>Stramenopiles</taxon>
        <taxon>Ochrophyta</taxon>
        <taxon>Bacillariophyta</taxon>
        <taxon>Coscinodiscophyceae</taxon>
        <taxon>Thalassiosirophycidae</taxon>
        <taxon>Stephanodiscales</taxon>
        <taxon>Stephanodiscaceae</taxon>
        <taxon>Discostella</taxon>
    </lineage>
</organism>
<accession>A0ABD3M9I1</accession>
<keyword evidence="1" id="KW-0175">Coiled coil</keyword>
<gene>
    <name evidence="3" type="ORF">ACHAWU_002466</name>
</gene>
<protein>
    <submittedName>
        <fullName evidence="3">Uncharacterized protein</fullName>
    </submittedName>
</protein>
<dbReference type="EMBL" id="JALLBG020000178">
    <property type="protein sequence ID" value="KAL3760644.1"/>
    <property type="molecule type" value="Genomic_DNA"/>
</dbReference>
<name>A0ABD3M9I1_9STRA</name>
<reference evidence="3 4" key="1">
    <citation type="submission" date="2024-10" db="EMBL/GenBank/DDBJ databases">
        <title>Updated reference genomes for cyclostephanoid diatoms.</title>
        <authorList>
            <person name="Roberts W.R."/>
            <person name="Alverson A.J."/>
        </authorList>
    </citation>
    <scope>NUCLEOTIDE SEQUENCE [LARGE SCALE GENOMIC DNA]</scope>
    <source>
        <strain evidence="3 4">AJA232-27</strain>
    </source>
</reference>
<dbReference type="Proteomes" id="UP001530293">
    <property type="component" value="Unassembled WGS sequence"/>
</dbReference>
<dbReference type="AlphaFoldDB" id="A0ABD3M9I1"/>
<evidence type="ECO:0000256" key="2">
    <source>
        <dbReference type="SAM" id="MobiDB-lite"/>
    </source>
</evidence>
<evidence type="ECO:0000256" key="1">
    <source>
        <dbReference type="SAM" id="Coils"/>
    </source>
</evidence>
<comment type="caution">
    <text evidence="3">The sequence shown here is derived from an EMBL/GenBank/DDBJ whole genome shotgun (WGS) entry which is preliminary data.</text>
</comment>